<keyword evidence="5 8" id="KW-0812">Transmembrane</keyword>
<evidence type="ECO:0000256" key="2">
    <source>
        <dbReference type="ARBA" id="ARBA00009773"/>
    </source>
</evidence>
<evidence type="ECO:0000256" key="7">
    <source>
        <dbReference type="ARBA" id="ARBA00023136"/>
    </source>
</evidence>
<feature type="transmembrane region" description="Helical" evidence="8">
    <location>
        <begin position="315"/>
        <end position="344"/>
    </location>
</feature>
<organism evidence="9 10">
    <name type="scientific">Fusibacter ferrireducens</name>
    <dbReference type="NCBI Taxonomy" id="2785058"/>
    <lineage>
        <taxon>Bacteria</taxon>
        <taxon>Bacillati</taxon>
        <taxon>Bacillota</taxon>
        <taxon>Clostridia</taxon>
        <taxon>Eubacteriales</taxon>
        <taxon>Eubacteriales Family XII. Incertae Sedis</taxon>
        <taxon>Fusibacter</taxon>
    </lineage>
</organism>
<dbReference type="RefSeq" id="WP_194700086.1">
    <property type="nucleotide sequence ID" value="NZ_JADKNH010000001.1"/>
</dbReference>
<dbReference type="PANTHER" id="PTHR21716">
    <property type="entry name" value="TRANSMEMBRANE PROTEIN"/>
    <property type="match status" value="1"/>
</dbReference>
<evidence type="ECO:0000256" key="6">
    <source>
        <dbReference type="ARBA" id="ARBA00022989"/>
    </source>
</evidence>
<gene>
    <name evidence="9" type="ORF">ISU02_01935</name>
</gene>
<evidence type="ECO:0000256" key="8">
    <source>
        <dbReference type="SAM" id="Phobius"/>
    </source>
</evidence>
<comment type="similarity">
    <text evidence="2">Belongs to the autoinducer-2 exporter (AI-2E) (TC 2.A.86) family.</text>
</comment>
<keyword evidence="4" id="KW-1003">Cell membrane</keyword>
<sequence length="377" mass="42339">MNFKDINIYLYARLIAIAAIVVLVLTKTPIWHMVEQGLRPVIYAFIIAYILDYSVRYFEKKFKINRIISIIITFAIFISIIVLFGALVVPRVVETVSILINSIGNVDINLDDIFNQNFNNIYLNEIQKSIVNALTPMLQKLTNATGTAVLLLMNEIQKITSGLISFVVALIISVYMLAEKNDLVARLKRLIFAYFDDQQSNWIMNTSKKAHYIFKDFVVGKLLDSFIIGVLSFVVLSIFDFEFKLLIAIIIGVTNMIPYFGPFLGAIPASIITYIGSPHTPFNVLWILLIILIIQQLDGWVIGPMILGDSVGVSAFWIILAVTIGGATFGVVGMFLGVPVLVLIKTLLEDDIQKKLYVKGYEGLEEKNIKTKRKSKS</sequence>
<proteinExistence type="inferred from homology"/>
<comment type="caution">
    <text evidence="9">The sequence shown here is derived from an EMBL/GenBank/DDBJ whole genome shotgun (WGS) entry which is preliminary data.</text>
</comment>
<feature type="transmembrane region" description="Helical" evidence="8">
    <location>
        <begin position="284"/>
        <end position="303"/>
    </location>
</feature>
<feature type="transmembrane region" description="Helical" evidence="8">
    <location>
        <begin position="7"/>
        <end position="25"/>
    </location>
</feature>
<feature type="transmembrane region" description="Helical" evidence="8">
    <location>
        <begin position="159"/>
        <end position="178"/>
    </location>
</feature>
<evidence type="ECO:0000256" key="4">
    <source>
        <dbReference type="ARBA" id="ARBA00022475"/>
    </source>
</evidence>
<comment type="subcellular location">
    <subcellularLocation>
        <location evidence="1">Cell membrane</location>
        <topology evidence="1">Multi-pass membrane protein</topology>
    </subcellularLocation>
</comment>
<dbReference type="Pfam" id="PF01594">
    <property type="entry name" value="AI-2E_transport"/>
    <property type="match status" value="1"/>
</dbReference>
<feature type="transmembrane region" description="Helical" evidence="8">
    <location>
        <begin position="67"/>
        <end position="89"/>
    </location>
</feature>
<evidence type="ECO:0000313" key="9">
    <source>
        <dbReference type="EMBL" id="MBF4691856.1"/>
    </source>
</evidence>
<accession>A0ABR9ZN42</accession>
<keyword evidence="7 8" id="KW-0472">Membrane</keyword>
<evidence type="ECO:0000256" key="3">
    <source>
        <dbReference type="ARBA" id="ARBA00022448"/>
    </source>
</evidence>
<evidence type="ECO:0000256" key="5">
    <source>
        <dbReference type="ARBA" id="ARBA00022692"/>
    </source>
</evidence>
<keyword evidence="3" id="KW-0813">Transport</keyword>
<keyword evidence="10" id="KW-1185">Reference proteome</keyword>
<protein>
    <submittedName>
        <fullName evidence="9">AI-2E family transporter</fullName>
    </submittedName>
</protein>
<dbReference type="Proteomes" id="UP000614200">
    <property type="component" value="Unassembled WGS sequence"/>
</dbReference>
<feature type="transmembrane region" description="Helical" evidence="8">
    <location>
        <begin position="218"/>
        <end position="239"/>
    </location>
</feature>
<evidence type="ECO:0000313" key="10">
    <source>
        <dbReference type="Proteomes" id="UP000614200"/>
    </source>
</evidence>
<reference evidence="9 10" key="1">
    <citation type="submission" date="2020-11" db="EMBL/GenBank/DDBJ databases">
        <title>Fusibacter basophilias sp. nov.</title>
        <authorList>
            <person name="Qiu D."/>
        </authorList>
    </citation>
    <scope>NUCLEOTIDE SEQUENCE [LARGE SCALE GENOMIC DNA]</scope>
    <source>
        <strain evidence="9 10">Q10-2</strain>
    </source>
</reference>
<feature type="transmembrane region" description="Helical" evidence="8">
    <location>
        <begin position="37"/>
        <end position="55"/>
    </location>
</feature>
<dbReference type="PANTHER" id="PTHR21716:SF53">
    <property type="entry name" value="PERMEASE PERM-RELATED"/>
    <property type="match status" value="1"/>
</dbReference>
<dbReference type="InterPro" id="IPR002549">
    <property type="entry name" value="AI-2E-like"/>
</dbReference>
<name>A0ABR9ZN42_9FIRM</name>
<evidence type="ECO:0000256" key="1">
    <source>
        <dbReference type="ARBA" id="ARBA00004651"/>
    </source>
</evidence>
<dbReference type="EMBL" id="JADKNH010000001">
    <property type="protein sequence ID" value="MBF4691856.1"/>
    <property type="molecule type" value="Genomic_DNA"/>
</dbReference>
<keyword evidence="6 8" id="KW-1133">Transmembrane helix</keyword>
<feature type="transmembrane region" description="Helical" evidence="8">
    <location>
        <begin position="245"/>
        <end position="272"/>
    </location>
</feature>